<evidence type="ECO:0000313" key="9">
    <source>
        <dbReference type="EMBL" id="UXN71720.1"/>
    </source>
</evidence>
<dbReference type="InterPro" id="IPR011055">
    <property type="entry name" value="Dup_hybrid_motif"/>
</dbReference>
<dbReference type="CDD" id="cd12797">
    <property type="entry name" value="M23_peptidase"/>
    <property type="match status" value="1"/>
</dbReference>
<accession>A0ABY6CHL9</accession>
<evidence type="ECO:0000256" key="3">
    <source>
        <dbReference type="ARBA" id="ARBA00022723"/>
    </source>
</evidence>
<comment type="cofactor">
    <cofactor evidence="1">
        <name>Zn(2+)</name>
        <dbReference type="ChEBI" id="CHEBI:29105"/>
    </cofactor>
</comment>
<dbReference type="InterPro" id="IPR050570">
    <property type="entry name" value="Cell_wall_metabolism_enzyme"/>
</dbReference>
<sequence>MNAAQRNRHAALLKATGFEDCPALTVQSTDGEIPHGRELSFAWLSGTVMTGLTSVLLMGAALYVSFQGQGNFSTAYEALQLAAPKHEAQAPTDISAKSARIRPVAATRSDLEVIEASIRQTVDGRDIIRNQPFVRIRATLATAATALSDNVPTYDPVAILNATQPMESANAVDVNTDVYGAQVEGEVAVKLAAMPASFVPQATISDQSAADYVRTVVESTFYDDAAAGPTLAYAALGPSVRDLSPMPGSDSNILGGVAENVTIMPKTTVASDTTLGRTERFLTIREVGPLSDTLAKNGFTANQIAMVENTLKNLIPATGLPAGIRLRILYGPLNSSSTSLVPYRMSIYRPDGATGDPHIATVALTDTGQYVVGLAPDFVAFPKEDAEQINVSNLPSIYRSIWETGRKHDLDDDTIERIIGMFAYDVDMNKRITAGDSIELLESAPDASGRKQLLYVGLTLGSTTRQLYRFGTDDGMVDFYDPDGETGKRFLTRRPLEGGGTLRSRFGYRIHPIFHTRKLHTGVDLAAPSGTPIYASGDGTIQLAGWQSGYGNKIEIKHVNGYETAYGHMSRFADGMKPGVRVRQGQVIGYVGSTGQSTGPHLHFEMHINGNLVDPLSVKLPKENSLAQRYDGKFKETVAQINDLMARDPAPVTVAHADTAAVR</sequence>
<name>A0ABY6CHL9_9HYPH</name>
<dbReference type="Proteomes" id="UP001061862">
    <property type="component" value="Chromosome"/>
</dbReference>
<dbReference type="SUPFAM" id="SSF51261">
    <property type="entry name" value="Duplicated hybrid motif"/>
    <property type="match status" value="1"/>
</dbReference>
<feature type="transmembrane region" description="Helical" evidence="7">
    <location>
        <begin position="41"/>
        <end position="64"/>
    </location>
</feature>
<keyword evidence="3" id="KW-0479">Metal-binding</keyword>
<dbReference type="Gene3D" id="2.70.70.10">
    <property type="entry name" value="Glucose Permease (Domain IIA)"/>
    <property type="match status" value="1"/>
</dbReference>
<keyword evidence="4" id="KW-0378">Hydrolase</keyword>
<proteinExistence type="predicted"/>
<keyword evidence="6" id="KW-0482">Metalloprotease</keyword>
<dbReference type="PANTHER" id="PTHR21666">
    <property type="entry name" value="PEPTIDASE-RELATED"/>
    <property type="match status" value="1"/>
</dbReference>
<keyword evidence="7" id="KW-0812">Transmembrane</keyword>
<keyword evidence="7" id="KW-0472">Membrane</keyword>
<gene>
    <name evidence="9" type="ORF">N8A98_11250</name>
</gene>
<evidence type="ECO:0000256" key="6">
    <source>
        <dbReference type="ARBA" id="ARBA00023049"/>
    </source>
</evidence>
<evidence type="ECO:0000256" key="5">
    <source>
        <dbReference type="ARBA" id="ARBA00022833"/>
    </source>
</evidence>
<dbReference type="PANTHER" id="PTHR21666:SF288">
    <property type="entry name" value="CELL DIVISION PROTEIN YTFB"/>
    <property type="match status" value="1"/>
</dbReference>
<keyword evidence="7" id="KW-1133">Transmembrane helix</keyword>
<dbReference type="Pfam" id="PF01551">
    <property type="entry name" value="Peptidase_M23"/>
    <property type="match status" value="1"/>
</dbReference>
<evidence type="ECO:0000256" key="1">
    <source>
        <dbReference type="ARBA" id="ARBA00001947"/>
    </source>
</evidence>
<feature type="domain" description="M23ase beta-sheet core" evidence="8">
    <location>
        <begin position="519"/>
        <end position="615"/>
    </location>
</feature>
<evidence type="ECO:0000256" key="2">
    <source>
        <dbReference type="ARBA" id="ARBA00022670"/>
    </source>
</evidence>
<evidence type="ECO:0000259" key="8">
    <source>
        <dbReference type="Pfam" id="PF01551"/>
    </source>
</evidence>
<dbReference type="RefSeq" id="WP_262171406.1">
    <property type="nucleotide sequence ID" value="NZ_CP104965.1"/>
</dbReference>
<organism evidence="9 10">
    <name type="scientific">Devosia neptuniae</name>
    <dbReference type="NCBI Taxonomy" id="191302"/>
    <lineage>
        <taxon>Bacteria</taxon>
        <taxon>Pseudomonadati</taxon>
        <taxon>Pseudomonadota</taxon>
        <taxon>Alphaproteobacteria</taxon>
        <taxon>Hyphomicrobiales</taxon>
        <taxon>Devosiaceae</taxon>
        <taxon>Devosia</taxon>
    </lineage>
</organism>
<dbReference type="InterPro" id="IPR016047">
    <property type="entry name" value="M23ase_b-sheet_dom"/>
</dbReference>
<reference evidence="9 10" key="1">
    <citation type="submission" date="2022-09" db="EMBL/GenBank/DDBJ databases">
        <title>Interaction between co-microsymbionts with complementary sets of symbiotic genes in legume-rhizobium systems.</title>
        <authorList>
            <person name="Safronova V."/>
            <person name="Sazanova A."/>
            <person name="Afonin A."/>
            <person name="Chirak E."/>
        </authorList>
    </citation>
    <scope>NUCLEOTIDE SEQUENCE [LARGE SCALE GENOMIC DNA]</scope>
    <source>
        <strain evidence="9 10">A18/4-1</strain>
    </source>
</reference>
<keyword evidence="5" id="KW-0862">Zinc</keyword>
<dbReference type="Gene3D" id="3.10.450.350">
    <property type="match status" value="1"/>
</dbReference>
<keyword evidence="2" id="KW-0645">Protease</keyword>
<protein>
    <submittedName>
        <fullName evidence="9">M23 family metallopeptidase</fullName>
    </submittedName>
</protein>
<evidence type="ECO:0000256" key="4">
    <source>
        <dbReference type="ARBA" id="ARBA00022801"/>
    </source>
</evidence>
<evidence type="ECO:0000256" key="7">
    <source>
        <dbReference type="SAM" id="Phobius"/>
    </source>
</evidence>
<dbReference type="EMBL" id="CP104965">
    <property type="protein sequence ID" value="UXN71720.1"/>
    <property type="molecule type" value="Genomic_DNA"/>
</dbReference>
<evidence type="ECO:0000313" key="10">
    <source>
        <dbReference type="Proteomes" id="UP001061862"/>
    </source>
</evidence>
<keyword evidence="10" id="KW-1185">Reference proteome</keyword>